<reference evidence="9 12" key="2">
    <citation type="submission" date="2016-06" db="EMBL/GenBank/DDBJ databases">
        <authorList>
            <person name="Kjaerup R.B."/>
            <person name="Dalgaard T.S."/>
            <person name="Juul-Madsen H.R."/>
        </authorList>
    </citation>
    <scope>NUCLEOTIDE SEQUENCE [LARGE SCALE GENOMIC DNA]</scope>
    <source>
        <strain evidence="9 12">CECT 5115</strain>
    </source>
</reference>
<evidence type="ECO:0000313" key="11">
    <source>
        <dbReference type="Proteomes" id="UP000092840"/>
    </source>
</evidence>
<name>A0A1C3JSN2_9GAMM</name>
<evidence type="ECO:0000313" key="10">
    <source>
        <dbReference type="EMBL" id="SBT22618.1"/>
    </source>
</evidence>
<dbReference type="SUPFAM" id="SSF58104">
    <property type="entry name" value="Methyl-accepting chemotaxis protein (MCP) signaling domain"/>
    <property type="match status" value="1"/>
</dbReference>
<comment type="similarity">
    <text evidence="3">Belongs to the methyl-accepting chemotaxis (MCP) protein family.</text>
</comment>
<reference evidence="10 11" key="1">
    <citation type="submission" date="2016-06" db="EMBL/GenBank/DDBJ databases">
        <authorList>
            <person name="Rodrigo-Torres L."/>
            <person name="Arahal D.R."/>
        </authorList>
    </citation>
    <scope>NUCLEOTIDE SEQUENCE [LARGE SCALE GENOMIC DNA]</scope>
    <source>
        <strain evidence="10 11">CECT 5116</strain>
    </source>
</reference>
<dbReference type="Gene3D" id="1.10.287.950">
    <property type="entry name" value="Methyl-accepting chemotaxis protein"/>
    <property type="match status" value="1"/>
</dbReference>
<dbReference type="GO" id="GO:0016020">
    <property type="term" value="C:membrane"/>
    <property type="evidence" value="ECO:0007669"/>
    <property type="project" value="UniProtKB-SubCell"/>
</dbReference>
<proteinExistence type="inferred from homology"/>
<dbReference type="EMBL" id="FLRA01000017">
    <property type="protein sequence ID" value="SBT18238.1"/>
    <property type="molecule type" value="Genomic_DNA"/>
</dbReference>
<dbReference type="InterPro" id="IPR032255">
    <property type="entry name" value="HBM"/>
</dbReference>
<dbReference type="OrthoDB" id="6376221at2"/>
<dbReference type="EMBL" id="FLRB01000019">
    <property type="protein sequence ID" value="SBT22618.1"/>
    <property type="molecule type" value="Genomic_DNA"/>
</dbReference>
<dbReference type="PANTHER" id="PTHR32089:SF120">
    <property type="entry name" value="METHYL-ACCEPTING CHEMOTAXIS PROTEIN TLPQ"/>
    <property type="match status" value="1"/>
</dbReference>
<feature type="transmembrane region" description="Helical" evidence="6">
    <location>
        <begin position="279"/>
        <end position="301"/>
    </location>
</feature>
<sequence>MKSLLENLSIGAKLALGFGLVLLLTLIVGGTSIYGVSTLLERADKVQVAKELNQAVFDLNKASLDYIEAGDDQAHSHVKKIGVGLYKAFQQSLSVYTGKDSVRLVNEATALINEYEKTFEELVKSRNKLTNTATIGAKTRTDILSELDALTNDLRATSDKDVIISAIDTKNKMYKTVAEITSAVVKSKPIPTSIKEKDIPDLITSIRSIETTGKAATHQTKLIELFSSYTKLLDTNEPLTNTLNAQTDSLLTLTKKMNQTLEELSETQRSKSLSDGNSVNLLVISITIIAVIIGIVFAFVIRNLIAKPMQEVTAAVETIANGDLSQQFSTQRRDELGKLYNDVGRMSVTLNELISQTVSGVMSLSATSEQLEAISKHSQTMMQSQRDETDQVATAINEMSATVAEVARNAETAATAATNTDSMVNKGHSLVSTTVDEIGNLAEDLNLTSATMEALKQRSDNVGNVLEVIKAVAEQTNLLALNAAIEAARAGEAGRGFAVVADEVRGLASRTQDSAKEIEELIIQLQNGAQESLDKIQVSREKSTQNADNARSLVTLFNDIREQMGHVQDMNQQIATASEEQSHVAEEINHSIENVRQLADQTSEGSQESVVAVNTLKTLSTELNTLSARFKTKS</sequence>
<dbReference type="Pfam" id="PF00015">
    <property type="entry name" value="MCPsignal"/>
    <property type="match status" value="1"/>
</dbReference>
<dbReference type="SMART" id="SM00283">
    <property type="entry name" value="MA"/>
    <property type="match status" value="1"/>
</dbReference>
<dbReference type="CDD" id="cd06225">
    <property type="entry name" value="HAMP"/>
    <property type="match status" value="1"/>
</dbReference>
<dbReference type="Pfam" id="PF00672">
    <property type="entry name" value="HAMP"/>
    <property type="match status" value="1"/>
</dbReference>
<evidence type="ECO:0000256" key="4">
    <source>
        <dbReference type="PROSITE-ProRule" id="PRU00284"/>
    </source>
</evidence>
<dbReference type="Proteomes" id="UP000092871">
    <property type="component" value="Unassembled WGS sequence"/>
</dbReference>
<keyword evidence="5" id="KW-0175">Coiled coil</keyword>
<dbReference type="InterPro" id="IPR004089">
    <property type="entry name" value="MCPsignal_dom"/>
</dbReference>
<keyword evidence="6" id="KW-1133">Transmembrane helix</keyword>
<dbReference type="Pfam" id="PF16591">
    <property type="entry name" value="HBM"/>
    <property type="match status" value="1"/>
</dbReference>
<protein>
    <submittedName>
        <fullName evidence="9">Methyl-accepting chemotaxis protein McpS</fullName>
    </submittedName>
</protein>
<dbReference type="GO" id="GO:0006935">
    <property type="term" value="P:chemotaxis"/>
    <property type="evidence" value="ECO:0007669"/>
    <property type="project" value="UniProtKB-ARBA"/>
</dbReference>
<gene>
    <name evidence="9" type="primary">mcpS_2</name>
    <name evidence="9" type="ORF">MGA5115_02359</name>
    <name evidence="10" type="ORF">MGA5116_03241</name>
</gene>
<dbReference type="CDD" id="cd11386">
    <property type="entry name" value="MCP_signal"/>
    <property type="match status" value="1"/>
</dbReference>
<evidence type="ECO:0000256" key="1">
    <source>
        <dbReference type="ARBA" id="ARBA00004370"/>
    </source>
</evidence>
<evidence type="ECO:0000313" key="9">
    <source>
        <dbReference type="EMBL" id="SBT18238.1"/>
    </source>
</evidence>
<keyword evidence="6" id="KW-0812">Transmembrane</keyword>
<evidence type="ECO:0000259" key="7">
    <source>
        <dbReference type="PROSITE" id="PS50111"/>
    </source>
</evidence>
<keyword evidence="11" id="KW-1185">Reference proteome</keyword>
<dbReference type="PROSITE" id="PS50111">
    <property type="entry name" value="CHEMOTAXIS_TRANSDUC_2"/>
    <property type="match status" value="1"/>
</dbReference>
<dbReference type="PANTHER" id="PTHR32089">
    <property type="entry name" value="METHYL-ACCEPTING CHEMOTAXIS PROTEIN MCPB"/>
    <property type="match status" value="1"/>
</dbReference>
<dbReference type="InterPro" id="IPR003660">
    <property type="entry name" value="HAMP_dom"/>
</dbReference>
<dbReference type="FunFam" id="1.10.287.950:FF:000001">
    <property type="entry name" value="Methyl-accepting chemotaxis sensory transducer"/>
    <property type="match status" value="1"/>
</dbReference>
<dbReference type="PROSITE" id="PS50885">
    <property type="entry name" value="HAMP"/>
    <property type="match status" value="1"/>
</dbReference>
<dbReference type="AlphaFoldDB" id="A0A1C3JSN2"/>
<dbReference type="RefSeq" id="WP_067036727.1">
    <property type="nucleotide sequence ID" value="NZ_FLRA01000017.1"/>
</dbReference>
<organism evidence="9 12">
    <name type="scientific">Marinomonas gallaica</name>
    <dbReference type="NCBI Taxonomy" id="1806667"/>
    <lineage>
        <taxon>Bacteria</taxon>
        <taxon>Pseudomonadati</taxon>
        <taxon>Pseudomonadota</taxon>
        <taxon>Gammaproteobacteria</taxon>
        <taxon>Oceanospirillales</taxon>
        <taxon>Oceanospirillaceae</taxon>
        <taxon>Marinomonas</taxon>
    </lineage>
</organism>
<evidence type="ECO:0000256" key="5">
    <source>
        <dbReference type="SAM" id="Coils"/>
    </source>
</evidence>
<comment type="subcellular location">
    <subcellularLocation>
        <location evidence="1">Membrane</location>
    </subcellularLocation>
</comment>
<dbReference type="SMART" id="SM01358">
    <property type="entry name" value="HBM"/>
    <property type="match status" value="1"/>
</dbReference>
<feature type="transmembrane region" description="Helical" evidence="6">
    <location>
        <begin position="14"/>
        <end position="36"/>
    </location>
</feature>
<accession>A0A1C3JSN2</accession>
<feature type="domain" description="HAMP" evidence="8">
    <location>
        <begin position="303"/>
        <end position="355"/>
    </location>
</feature>
<feature type="domain" description="Methyl-accepting transducer" evidence="7">
    <location>
        <begin position="360"/>
        <end position="596"/>
    </location>
</feature>
<dbReference type="SMART" id="SM00304">
    <property type="entry name" value="HAMP"/>
    <property type="match status" value="2"/>
</dbReference>
<dbReference type="Gene3D" id="6.10.340.10">
    <property type="match status" value="1"/>
</dbReference>
<evidence type="ECO:0000313" key="12">
    <source>
        <dbReference type="Proteomes" id="UP000092871"/>
    </source>
</evidence>
<evidence type="ECO:0000256" key="3">
    <source>
        <dbReference type="ARBA" id="ARBA00029447"/>
    </source>
</evidence>
<evidence type="ECO:0000256" key="2">
    <source>
        <dbReference type="ARBA" id="ARBA00023224"/>
    </source>
</evidence>
<evidence type="ECO:0000256" key="6">
    <source>
        <dbReference type="SAM" id="Phobius"/>
    </source>
</evidence>
<feature type="coiled-coil region" evidence="5">
    <location>
        <begin position="105"/>
        <end position="132"/>
    </location>
</feature>
<evidence type="ECO:0000259" key="8">
    <source>
        <dbReference type="PROSITE" id="PS50885"/>
    </source>
</evidence>
<dbReference type="GO" id="GO:0007165">
    <property type="term" value="P:signal transduction"/>
    <property type="evidence" value="ECO:0007669"/>
    <property type="project" value="UniProtKB-KW"/>
</dbReference>
<keyword evidence="6" id="KW-0472">Membrane</keyword>
<dbReference type="Proteomes" id="UP000092840">
    <property type="component" value="Unassembled WGS sequence"/>
</dbReference>
<keyword evidence="2 4" id="KW-0807">Transducer</keyword>